<evidence type="ECO:0000256" key="5">
    <source>
        <dbReference type="ARBA" id="ARBA00022737"/>
    </source>
</evidence>
<dbReference type="PROSITE" id="PS51450">
    <property type="entry name" value="LRR"/>
    <property type="match status" value="1"/>
</dbReference>
<evidence type="ECO:0000256" key="3">
    <source>
        <dbReference type="ARBA" id="ARBA00022614"/>
    </source>
</evidence>
<feature type="compositionally biased region" description="Basic and acidic residues" evidence="7">
    <location>
        <begin position="111"/>
        <end position="120"/>
    </location>
</feature>
<dbReference type="InterPro" id="IPR032675">
    <property type="entry name" value="LRR_dom_sf"/>
</dbReference>
<evidence type="ECO:0000256" key="6">
    <source>
        <dbReference type="ARBA" id="ARBA00023088"/>
    </source>
</evidence>
<keyword evidence="5" id="KW-0677">Repeat</keyword>
<evidence type="ECO:0000256" key="7">
    <source>
        <dbReference type="SAM" id="MobiDB-lite"/>
    </source>
</evidence>
<evidence type="ECO:0000256" key="8">
    <source>
        <dbReference type="SAM" id="Phobius"/>
    </source>
</evidence>
<evidence type="ECO:0000256" key="9">
    <source>
        <dbReference type="SAM" id="SignalP"/>
    </source>
</evidence>
<evidence type="ECO:0000256" key="4">
    <source>
        <dbReference type="ARBA" id="ARBA00022729"/>
    </source>
</evidence>
<feature type="signal peptide" evidence="9">
    <location>
        <begin position="1"/>
        <end position="40"/>
    </location>
</feature>
<feature type="region of interest" description="Disordered" evidence="7">
    <location>
        <begin position="1184"/>
        <end position="1292"/>
    </location>
</feature>
<dbReference type="HOGENOM" id="CLU_258132_0_0_9"/>
<evidence type="ECO:0000313" key="12">
    <source>
        <dbReference type="Proteomes" id="UP000030647"/>
    </source>
</evidence>
<feature type="compositionally biased region" description="Low complexity" evidence="7">
    <location>
        <begin position="130"/>
        <end position="141"/>
    </location>
</feature>
<protein>
    <submittedName>
        <fullName evidence="11">Ssp2</fullName>
    </submittedName>
</protein>
<keyword evidence="1" id="KW-0134">Cell wall</keyword>
<evidence type="ECO:0000256" key="2">
    <source>
        <dbReference type="ARBA" id="ARBA00022525"/>
    </source>
</evidence>
<keyword evidence="12" id="KW-1185">Reference proteome</keyword>
<proteinExistence type="predicted"/>
<keyword evidence="4 9" id="KW-0732">Signal</keyword>
<dbReference type="Proteomes" id="UP000030647">
    <property type="component" value="Unassembled WGS sequence"/>
</dbReference>
<feature type="region of interest" description="Disordered" evidence="7">
    <location>
        <begin position="106"/>
        <end position="213"/>
    </location>
</feature>
<evidence type="ECO:0000313" key="11">
    <source>
        <dbReference type="EMBL" id="ERL64711.1"/>
    </source>
</evidence>
<sequence length="1344" mass="142551">MNKTIVRFTLHKSKKRWLVIGTSLLVVAGLSSFTPGRAQAATDGAGTAVPAKDTLRSGQDNATAVSENPTSESLALGRDAGLAAPEPASAPLENDHVAVTPAMAPAVTTTEQRETVDHTPETIGKADLNPSAAATTPTEPATVPPTSAPLTQPADSVQSSEKALASLPNGPTIEAADSPNAPAADGKNESNTASTEETPTKDSPAGETAQKAPVTAKDALANAQTLSTQGGTLTNWIPDVNFRNQVIAALQTAKLLPAGQGADQVTPAMISALTSLQLGRMVEATAPDGVKAPDVQTADPQQSVADLTGIGIFSGLQKLTLTDNRFTTVPDEISQLTNLTDLVITRNQQLTHIGDLSGLHNVTNLAITNNGKLTELPASISTLTNVTGTLDLHGNSFTALPDLSSLQKVTTLDLNNNRLTDIADGHLDQLTHLTTLNLGSYDGANYQEFITGLGHDLNSGGDLANPDFFDAVPRGENNVHLNYDPRTPVPNMTLRTGNTTYTYAYPDVFTEPDLAHYNHLSALPAALGQLTNLQSLNLVGNDLTDLPTTFSQLHNLTNLQLGNNRFTAIPAAVQALVGTNPKLSLSFSNYLANYPSFGTYRNQNSILQSEIWDTSTGGFRIAGWNPAQDQVLSQVIKFPQHYVVTYNSTSFTILDAANPLVPGEKVNDSQLIQINGIYYLGPETLVTSPTAKTGVVIQQFVHYPNNQPNGTDHLGQKTAGSLNAWNFGDGYYGGMYDATNDVFTVGTANQTRDSQGNVLPLYPYQDPYLAQGPSTPTTWRGVLGQNFYYMILLPRNWSPDGDNLNKTYALNFSVGGKYAENAPDGGASNGTGAMNGFIQPDSTGYSMVATTDVTFVLDGALAVQGKSSSIPQGHVWDPAQGFAGAVRNDTDQTTITSWYDTAGKVNPGLGVQLYEVVPTNKGLQVLRTFKDAADFNQNATAFQYADNLHTAFAYGPDGQKIQRFYIATYNYLDKTSNPVQILVTDDSTLTLKDSTTTANTQWHLADAAFAATDPNGTTPLAETTTATTDQVAVTIVDDADPSVVYDTVAAFNAGKRAGHTYTVTAKTYDQRAASGQSTQLFLLKEAQAKITVTKDAVQLHYGLHGTDGKVYDGQPGVLDPTKYQVTVSDGTTYQPVAGDLAFQESPVVAPGSYHVILTPAGTAHVQAGQPAAVWTFDGSRGTYVITPKDEPTPPVNPDNPNPPVNPVTPDNPNPPVIPDTPNPPVNPVTPDQPHTPVTPAEPNEPAKPDKPSVPETPTKPDTRTDNTHTSTAGSSRLTPTSTRTVQNKAPQVAGQAVKQAAARLPQTDEKTSFGLMIAGLISTLLAGVGLLKMKRRDEDNEDEQ</sequence>
<dbReference type="PROSITE" id="PS50847">
    <property type="entry name" value="GRAM_POS_ANCHORING"/>
    <property type="match status" value="1"/>
</dbReference>
<dbReference type="Pfam" id="PF19258">
    <property type="entry name" value="KxYKxGKxW_sig"/>
    <property type="match status" value="1"/>
</dbReference>
<dbReference type="InterPro" id="IPR022263">
    <property type="entry name" value="KxYKxGKxW"/>
</dbReference>
<dbReference type="InterPro" id="IPR001611">
    <property type="entry name" value="Leu-rich_rpt"/>
</dbReference>
<feature type="compositionally biased region" description="Pro residues" evidence="7">
    <location>
        <begin position="1192"/>
        <end position="1227"/>
    </location>
</feature>
<dbReference type="PANTHER" id="PTHR24366">
    <property type="entry name" value="IG(IMMUNOGLOBULIN) AND LRR(LEUCINE RICH REPEAT) DOMAINS"/>
    <property type="match status" value="1"/>
</dbReference>
<evidence type="ECO:0000259" key="10">
    <source>
        <dbReference type="PROSITE" id="PS50847"/>
    </source>
</evidence>
<organism evidence="11 12">
    <name type="scientific">Schleiferilactobacillus shenzhenensis LY-73</name>
    <dbReference type="NCBI Taxonomy" id="1231336"/>
    <lineage>
        <taxon>Bacteria</taxon>
        <taxon>Bacillati</taxon>
        <taxon>Bacillota</taxon>
        <taxon>Bacilli</taxon>
        <taxon>Lactobacillales</taxon>
        <taxon>Lactobacillaceae</taxon>
        <taxon>Schleiferilactobacillus</taxon>
    </lineage>
</organism>
<evidence type="ECO:0000256" key="1">
    <source>
        <dbReference type="ARBA" id="ARBA00022512"/>
    </source>
</evidence>
<dbReference type="Pfam" id="PF00746">
    <property type="entry name" value="Gram_pos_anchor"/>
    <property type="match status" value="1"/>
</dbReference>
<dbReference type="NCBIfam" id="TIGR01167">
    <property type="entry name" value="LPXTG_anchor"/>
    <property type="match status" value="1"/>
</dbReference>
<dbReference type="Pfam" id="PF13855">
    <property type="entry name" value="LRR_8"/>
    <property type="match status" value="1"/>
</dbReference>
<dbReference type="InterPro" id="IPR019931">
    <property type="entry name" value="LPXTG_anchor"/>
</dbReference>
<accession>U4TIR5</accession>
<keyword evidence="2" id="KW-0964">Secreted</keyword>
<dbReference type="Gene3D" id="3.10.430.110">
    <property type="match status" value="1"/>
</dbReference>
<gene>
    <name evidence="11" type="ORF">L248_0630</name>
</gene>
<dbReference type="EMBL" id="KI271593">
    <property type="protein sequence ID" value="ERL64711.1"/>
    <property type="molecule type" value="Genomic_DNA"/>
</dbReference>
<dbReference type="eggNOG" id="COG3087">
    <property type="taxonomic scope" value="Bacteria"/>
</dbReference>
<feature type="compositionally biased region" description="Polar residues" evidence="7">
    <location>
        <begin position="1267"/>
        <end position="1287"/>
    </location>
</feature>
<feature type="region of interest" description="Disordered" evidence="7">
    <location>
        <begin position="37"/>
        <end position="73"/>
    </location>
</feature>
<keyword evidence="6" id="KW-0572">Peptidoglycan-anchor</keyword>
<dbReference type="SMART" id="SM00369">
    <property type="entry name" value="LRR_TYP"/>
    <property type="match status" value="5"/>
</dbReference>
<keyword evidence="8" id="KW-0812">Transmembrane</keyword>
<feature type="compositionally biased region" description="Basic and acidic residues" evidence="7">
    <location>
        <begin position="1244"/>
        <end position="1266"/>
    </location>
</feature>
<dbReference type="RefSeq" id="WP_022529962.1">
    <property type="nucleotide sequence ID" value="NZ_KI271593.1"/>
</dbReference>
<dbReference type="PANTHER" id="PTHR24366:SF96">
    <property type="entry name" value="LEUCINE RICH REPEAT CONTAINING 53"/>
    <property type="match status" value="1"/>
</dbReference>
<feature type="transmembrane region" description="Helical" evidence="8">
    <location>
        <begin position="1313"/>
        <end position="1331"/>
    </location>
</feature>
<dbReference type="STRING" id="1231336.L248_0630"/>
<feature type="domain" description="Gram-positive cocci surface proteins LPxTG" evidence="10">
    <location>
        <begin position="1304"/>
        <end position="1342"/>
    </location>
</feature>
<dbReference type="InterPro" id="IPR003591">
    <property type="entry name" value="Leu-rich_rpt_typical-subtyp"/>
</dbReference>
<keyword evidence="3" id="KW-0433">Leucine-rich repeat</keyword>
<name>U4TIR5_9LACO</name>
<feature type="chain" id="PRO_5004655477" evidence="9">
    <location>
        <begin position="41"/>
        <end position="1344"/>
    </location>
</feature>
<feature type="compositionally biased region" description="Polar residues" evidence="7">
    <location>
        <begin position="56"/>
        <end position="73"/>
    </location>
</feature>
<keyword evidence="8" id="KW-1133">Transmembrane helix</keyword>
<dbReference type="SUPFAM" id="SSF52047">
    <property type="entry name" value="RNI-like"/>
    <property type="match status" value="1"/>
</dbReference>
<reference evidence="12" key="1">
    <citation type="journal article" date="2013" name="Genome Announc.">
        <title>Whole-Genome Sequencing of Lactobacillus shenzhenensis Strain LY-73T.</title>
        <authorList>
            <person name="Lin Z."/>
            <person name="Liu Z."/>
            <person name="Yang R."/>
            <person name="Zou Y."/>
            <person name="Wan D."/>
            <person name="Chen J."/>
            <person name="Guo M."/>
            <person name="Zhao J."/>
            <person name="Fang C."/>
            <person name="Yang R."/>
            <person name="Liu F."/>
        </authorList>
    </citation>
    <scope>NUCLEOTIDE SEQUENCE [LARGE SCALE GENOMIC DNA]</scope>
    <source>
        <strain evidence="12">LY-73</strain>
    </source>
</reference>
<keyword evidence="8" id="KW-0472">Membrane</keyword>
<dbReference type="Gene3D" id="3.80.10.10">
    <property type="entry name" value="Ribonuclease Inhibitor"/>
    <property type="match status" value="2"/>
</dbReference>
<dbReference type="eggNOG" id="COG4886">
    <property type="taxonomic scope" value="Bacteria"/>
</dbReference>